<dbReference type="STRING" id="444157.Tneu_0855"/>
<accession>B1YDC9</accession>
<feature type="coiled-coil region" evidence="1">
    <location>
        <begin position="58"/>
        <end position="89"/>
    </location>
</feature>
<keyword evidence="4" id="KW-1185">Reference proteome</keyword>
<keyword evidence="3" id="KW-0240">DNA-directed RNA polymerase</keyword>
<keyword evidence="1" id="KW-0175">Coiled coil</keyword>
<sequence length="91" mass="10656">MGMRFCPRDGTLLVPQKKDGATVLKCPKCGYEVKLSEKAKEAYRQRSEVADEKKRGVMVAEEKKMEYDQEEMEELRRQLLENLQESEREAE</sequence>
<dbReference type="GO" id="GO:0006351">
    <property type="term" value="P:DNA-templated transcription"/>
    <property type="evidence" value="ECO:0007669"/>
    <property type="project" value="InterPro"/>
</dbReference>
<dbReference type="HOGENOM" id="CLU_166550_0_0_2"/>
<evidence type="ECO:0000313" key="4">
    <source>
        <dbReference type="Proteomes" id="UP000001694"/>
    </source>
</evidence>
<dbReference type="AlphaFoldDB" id="B1YDC9"/>
<name>B1YDC9_PYRNV</name>
<dbReference type="eggNOG" id="arCOG00580">
    <property type="taxonomic scope" value="Archaea"/>
</dbReference>
<dbReference type="SMART" id="SM00661">
    <property type="entry name" value="RPOL9"/>
    <property type="match status" value="1"/>
</dbReference>
<dbReference type="KEGG" id="tne:Tneu_0855"/>
<dbReference type="Proteomes" id="UP000001694">
    <property type="component" value="Chromosome"/>
</dbReference>
<evidence type="ECO:0000256" key="1">
    <source>
        <dbReference type="SAM" id="Coils"/>
    </source>
</evidence>
<dbReference type="GO" id="GO:0000428">
    <property type="term" value="C:DNA-directed RNA polymerase complex"/>
    <property type="evidence" value="ECO:0007669"/>
    <property type="project" value="UniProtKB-KW"/>
</dbReference>
<dbReference type="EMBL" id="CP001014">
    <property type="protein sequence ID" value="ACB39792.1"/>
    <property type="molecule type" value="Genomic_DNA"/>
</dbReference>
<evidence type="ECO:0000313" key="3">
    <source>
        <dbReference type="EMBL" id="ACB39792.1"/>
    </source>
</evidence>
<dbReference type="InterPro" id="IPR001529">
    <property type="entry name" value="Zn_ribbon_RPB9"/>
</dbReference>
<protein>
    <submittedName>
        <fullName evidence="3">DNA-directed RNA polymerase, M/15 kDa subunit</fullName>
    </submittedName>
</protein>
<gene>
    <name evidence="3" type="ordered locus">Tneu_0855</name>
</gene>
<evidence type="ECO:0000259" key="2">
    <source>
        <dbReference type="SMART" id="SM00661"/>
    </source>
</evidence>
<organism evidence="3 4">
    <name type="scientific">Pyrobaculum neutrophilum (strain DSM 2338 / JCM 9278 / NBRC 100436 / V24Sta)</name>
    <name type="common">Thermoproteus neutrophilus</name>
    <dbReference type="NCBI Taxonomy" id="444157"/>
    <lineage>
        <taxon>Archaea</taxon>
        <taxon>Thermoproteota</taxon>
        <taxon>Thermoprotei</taxon>
        <taxon>Thermoproteales</taxon>
        <taxon>Thermoproteaceae</taxon>
        <taxon>Pyrobaculum</taxon>
    </lineage>
</organism>
<reference evidence="3" key="1">
    <citation type="submission" date="2008-03" db="EMBL/GenBank/DDBJ databases">
        <title>Complete sequence of Thermoproteus neutrophilus V24Sta.</title>
        <authorList>
            <consortium name="US DOE Joint Genome Institute"/>
            <person name="Copeland A."/>
            <person name="Lucas S."/>
            <person name="Lapidus A."/>
            <person name="Glavina del Rio T."/>
            <person name="Dalin E."/>
            <person name="Tice H."/>
            <person name="Bruce D."/>
            <person name="Goodwin L."/>
            <person name="Pitluck S."/>
            <person name="Sims D."/>
            <person name="Brettin T."/>
            <person name="Detter J.C."/>
            <person name="Han C."/>
            <person name="Kuske C.R."/>
            <person name="Schmutz J."/>
            <person name="Larimer F."/>
            <person name="Land M."/>
            <person name="Hauser L."/>
            <person name="Kyrpides N."/>
            <person name="Mikhailova N."/>
            <person name="Biddle J.F."/>
            <person name="Zhang Z."/>
            <person name="Fitz-Gibbon S.T."/>
            <person name="Lowe T.M."/>
            <person name="Saltikov C."/>
            <person name="House C.H."/>
            <person name="Richardson P."/>
        </authorList>
    </citation>
    <scope>NUCLEOTIDE SEQUENCE [LARGE SCALE GENOMIC DNA]</scope>
    <source>
        <strain evidence="3">V24Sta</strain>
    </source>
</reference>
<keyword evidence="3" id="KW-0804">Transcription</keyword>
<proteinExistence type="predicted"/>
<feature type="domain" description="DNA-directed RNA polymerase II subunit RPB9-like zinc ribbon" evidence="2">
    <location>
        <begin position="4"/>
        <end position="57"/>
    </location>
</feature>